<gene>
    <name evidence="3" type="ORF">QWY28_06145</name>
</gene>
<accession>A0ABT8FCU9</accession>
<evidence type="ECO:0000256" key="2">
    <source>
        <dbReference type="HAMAP-Rule" id="MF_00758"/>
    </source>
</evidence>
<dbReference type="PANTHER" id="PTHR30327">
    <property type="entry name" value="UNCHARACTERIZED PROTEIN YQGE"/>
    <property type="match status" value="1"/>
</dbReference>
<sequence>MRPAACPHVRHSGLVSELRAGMLLVAAPALLDPNFADSVVLLLDVDDGGALGVVLNRPSPVAVSEVLGGWAEVVAEPEVLFQGGPVGAEGALAVAMLSDADDAPVGFRPVEGRLGLLDLDTPVELVEGTLQGLRIFAGYAGWGAGQLEAEVDEGSWYVVPGEAGDVFRLDPTDLWRDVMRRQPGELAWHATRPVDPDLN</sequence>
<reference evidence="3" key="1">
    <citation type="submission" date="2023-06" db="EMBL/GenBank/DDBJ databases">
        <title>Draft genome sequence of Nocardioides sp. SOB77.</title>
        <authorList>
            <person name="Zhang G."/>
        </authorList>
    </citation>
    <scope>NUCLEOTIDE SEQUENCE</scope>
    <source>
        <strain evidence="3">SOB77</strain>
    </source>
</reference>
<comment type="caution">
    <text evidence="3">The sequence shown here is derived from an EMBL/GenBank/DDBJ whole genome shotgun (WGS) entry which is preliminary data.</text>
</comment>
<dbReference type="SUPFAM" id="SSF143456">
    <property type="entry name" value="VC0467-like"/>
    <property type="match status" value="1"/>
</dbReference>
<dbReference type="NCBIfam" id="NF001270">
    <property type="entry name" value="PRK00228.2-2"/>
    <property type="match status" value="1"/>
</dbReference>
<evidence type="ECO:0000313" key="4">
    <source>
        <dbReference type="Proteomes" id="UP001168620"/>
    </source>
</evidence>
<protein>
    <recommendedName>
        <fullName evidence="2">UPF0301 protein QWY28_06145</fullName>
    </recommendedName>
</protein>
<dbReference type="InterPro" id="IPR003774">
    <property type="entry name" value="AlgH-like"/>
</dbReference>
<comment type="similarity">
    <text evidence="1 2">Belongs to the UPF0301 (AlgH) family.</text>
</comment>
<name>A0ABT8FCU9_9ACTN</name>
<evidence type="ECO:0000256" key="1">
    <source>
        <dbReference type="ARBA" id="ARBA00009600"/>
    </source>
</evidence>
<dbReference type="Pfam" id="PF02622">
    <property type="entry name" value="DUF179"/>
    <property type="match status" value="1"/>
</dbReference>
<keyword evidence="4" id="KW-1185">Reference proteome</keyword>
<dbReference type="EMBL" id="JAUHJQ010000002">
    <property type="protein sequence ID" value="MDN4172516.1"/>
    <property type="molecule type" value="Genomic_DNA"/>
</dbReference>
<proteinExistence type="inferred from homology"/>
<dbReference type="Proteomes" id="UP001168620">
    <property type="component" value="Unassembled WGS sequence"/>
</dbReference>
<evidence type="ECO:0000313" key="3">
    <source>
        <dbReference type="EMBL" id="MDN4172516.1"/>
    </source>
</evidence>
<dbReference type="Gene3D" id="3.40.1740.10">
    <property type="entry name" value="VC0467-like"/>
    <property type="match status" value="1"/>
</dbReference>
<organism evidence="3 4">
    <name type="scientific">Nocardioides oceani</name>
    <dbReference type="NCBI Taxonomy" id="3058369"/>
    <lineage>
        <taxon>Bacteria</taxon>
        <taxon>Bacillati</taxon>
        <taxon>Actinomycetota</taxon>
        <taxon>Actinomycetes</taxon>
        <taxon>Propionibacteriales</taxon>
        <taxon>Nocardioidaceae</taxon>
        <taxon>Nocardioides</taxon>
    </lineage>
</organism>
<dbReference type="HAMAP" id="MF_00758">
    <property type="entry name" value="UPF0301"/>
    <property type="match status" value="1"/>
</dbReference>
<dbReference type="PANTHER" id="PTHR30327:SF1">
    <property type="entry name" value="UPF0301 PROTEIN YQGE"/>
    <property type="match status" value="1"/>
</dbReference>